<evidence type="ECO:0000313" key="2">
    <source>
        <dbReference type="EMBL" id="CAA9437993.1"/>
    </source>
</evidence>
<name>A0A6J4Q8Q0_9ACTN</name>
<protein>
    <submittedName>
        <fullName evidence="2">Uncharacterized protein</fullName>
    </submittedName>
</protein>
<evidence type="ECO:0000256" key="1">
    <source>
        <dbReference type="SAM" id="MobiDB-lite"/>
    </source>
</evidence>
<feature type="non-terminal residue" evidence="2">
    <location>
        <position position="83"/>
    </location>
</feature>
<dbReference type="EMBL" id="CADCUZ010000162">
    <property type="protein sequence ID" value="CAA9437993.1"/>
    <property type="molecule type" value="Genomic_DNA"/>
</dbReference>
<gene>
    <name evidence="2" type="ORF">AVDCRST_MAG55-3179</name>
</gene>
<feature type="non-terminal residue" evidence="2">
    <location>
        <position position="1"/>
    </location>
</feature>
<feature type="region of interest" description="Disordered" evidence="1">
    <location>
        <begin position="43"/>
        <end position="83"/>
    </location>
</feature>
<proteinExistence type="predicted"/>
<sequence>ARRRAYAARLLHAGPRRVRHLLGRRHPGAGGLFGRVRCPLRRRCRQPGRDSRRTGGPRRGGRGSADARRCGHREGGRAGGGFL</sequence>
<organism evidence="2">
    <name type="scientific">uncultured Rubrobacteraceae bacterium</name>
    <dbReference type="NCBI Taxonomy" id="349277"/>
    <lineage>
        <taxon>Bacteria</taxon>
        <taxon>Bacillati</taxon>
        <taxon>Actinomycetota</taxon>
        <taxon>Rubrobacteria</taxon>
        <taxon>Rubrobacterales</taxon>
        <taxon>Rubrobacteraceae</taxon>
        <taxon>environmental samples</taxon>
    </lineage>
</organism>
<reference evidence="2" key="1">
    <citation type="submission" date="2020-02" db="EMBL/GenBank/DDBJ databases">
        <authorList>
            <person name="Meier V. D."/>
        </authorList>
    </citation>
    <scope>NUCLEOTIDE SEQUENCE</scope>
    <source>
        <strain evidence="2">AVDCRST_MAG55</strain>
    </source>
</reference>
<accession>A0A6J4Q8Q0</accession>
<dbReference type="AlphaFoldDB" id="A0A6J4Q8Q0"/>
<feature type="compositionally biased region" description="Basic and acidic residues" evidence="1">
    <location>
        <begin position="65"/>
        <end position="76"/>
    </location>
</feature>